<dbReference type="Gramene" id="Psat07G0243500-T1">
    <property type="protein sequence ID" value="KAI5385825.1"/>
    <property type="gene ID" value="KIW84_072435"/>
</dbReference>
<comment type="subcellular location">
    <subcellularLocation>
        <location evidence="1 6">Membrane</location>
        <topology evidence="1 6">Multi-pass membrane protein</topology>
    </subcellularLocation>
</comment>
<feature type="domain" description="EamA" evidence="7">
    <location>
        <begin position="193"/>
        <end position="331"/>
    </location>
</feature>
<dbReference type="Pfam" id="PF00892">
    <property type="entry name" value="EamA"/>
    <property type="match status" value="2"/>
</dbReference>
<dbReference type="InterPro" id="IPR000620">
    <property type="entry name" value="EamA_dom"/>
</dbReference>
<keyword evidence="4 6" id="KW-1133">Transmembrane helix</keyword>
<evidence type="ECO:0000256" key="4">
    <source>
        <dbReference type="ARBA" id="ARBA00022989"/>
    </source>
</evidence>
<feature type="transmembrane region" description="Helical" evidence="6">
    <location>
        <begin position="105"/>
        <end position="126"/>
    </location>
</feature>
<accession>A0A9D4VNG6</accession>
<evidence type="ECO:0000259" key="7">
    <source>
        <dbReference type="Pfam" id="PF00892"/>
    </source>
</evidence>
<organism evidence="8 9">
    <name type="scientific">Pisum sativum</name>
    <name type="common">Garden pea</name>
    <name type="synonym">Lathyrus oleraceus</name>
    <dbReference type="NCBI Taxonomy" id="3888"/>
    <lineage>
        <taxon>Eukaryota</taxon>
        <taxon>Viridiplantae</taxon>
        <taxon>Streptophyta</taxon>
        <taxon>Embryophyta</taxon>
        <taxon>Tracheophyta</taxon>
        <taxon>Spermatophyta</taxon>
        <taxon>Magnoliopsida</taxon>
        <taxon>eudicotyledons</taxon>
        <taxon>Gunneridae</taxon>
        <taxon>Pentapetalae</taxon>
        <taxon>rosids</taxon>
        <taxon>fabids</taxon>
        <taxon>Fabales</taxon>
        <taxon>Fabaceae</taxon>
        <taxon>Papilionoideae</taxon>
        <taxon>50 kb inversion clade</taxon>
        <taxon>NPAAA clade</taxon>
        <taxon>Hologalegina</taxon>
        <taxon>IRL clade</taxon>
        <taxon>Fabeae</taxon>
        <taxon>Lathyrus</taxon>
    </lineage>
</organism>
<evidence type="ECO:0000256" key="3">
    <source>
        <dbReference type="ARBA" id="ARBA00022692"/>
    </source>
</evidence>
<dbReference type="AlphaFoldDB" id="A0A9D4VNG6"/>
<feature type="transmembrane region" description="Helical" evidence="6">
    <location>
        <begin position="262"/>
        <end position="280"/>
    </location>
</feature>
<keyword evidence="9" id="KW-1185">Reference proteome</keyword>
<gene>
    <name evidence="8" type="ORF">KIW84_072435</name>
</gene>
<name>A0A9D4VNG6_PEA</name>
<feature type="domain" description="EamA" evidence="7">
    <location>
        <begin position="14"/>
        <end position="154"/>
    </location>
</feature>
<reference evidence="8 9" key="1">
    <citation type="journal article" date="2022" name="Nat. Genet.">
        <title>Improved pea reference genome and pan-genome highlight genomic features and evolutionary characteristics.</title>
        <authorList>
            <person name="Yang T."/>
            <person name="Liu R."/>
            <person name="Luo Y."/>
            <person name="Hu S."/>
            <person name="Wang D."/>
            <person name="Wang C."/>
            <person name="Pandey M.K."/>
            <person name="Ge S."/>
            <person name="Xu Q."/>
            <person name="Li N."/>
            <person name="Li G."/>
            <person name="Huang Y."/>
            <person name="Saxena R.K."/>
            <person name="Ji Y."/>
            <person name="Li M."/>
            <person name="Yan X."/>
            <person name="He Y."/>
            <person name="Liu Y."/>
            <person name="Wang X."/>
            <person name="Xiang C."/>
            <person name="Varshney R.K."/>
            <person name="Ding H."/>
            <person name="Gao S."/>
            <person name="Zong X."/>
        </authorList>
    </citation>
    <scope>NUCLEOTIDE SEQUENCE [LARGE SCALE GENOMIC DNA]</scope>
    <source>
        <strain evidence="8 9">cv. Zhongwan 6</strain>
    </source>
</reference>
<evidence type="ECO:0000313" key="9">
    <source>
        <dbReference type="Proteomes" id="UP001058974"/>
    </source>
</evidence>
<protein>
    <recommendedName>
        <fullName evidence="6">WAT1-related protein</fullName>
    </recommendedName>
</protein>
<feature type="transmembrane region" description="Helical" evidence="6">
    <location>
        <begin position="192"/>
        <end position="211"/>
    </location>
</feature>
<dbReference type="Proteomes" id="UP001058974">
    <property type="component" value="Chromosome 7"/>
</dbReference>
<sequence>MMDMGSIWQRLKPDVLMVLVQIAFAVVTILYKLAIHDGMSFRVATAYRLICASAFTIPIALFFDRKKRAKITWSVLSKTFLCGLFGGSLYLNLYLEALALTSATFMLVVSNLIPVITFIMAVCFGMDKFDLKFVEGKAKVIGTIMGMSGAMLIIFFKGTEIHIWSSKINLLHPNQNSNEQIASHHADFGEKALGVLCALASSCSFSLWYIIQAKLNKEYSSHPSSAALIATMGAIQATIIALCVERDWEQWKLRNNLRILSVIYPGIVVSGLVVIAMAWCIKKRGPVFASIFSPLQLLLVAIAAYFMLDEKLYLGSMLGAIVIVCGLYAVLWGQSKEMKKKMKIIEITRTTENEGHVVISTLVSHDIVVQINQSSAITKENVVNDQ</sequence>
<feature type="transmembrane region" description="Helical" evidence="6">
    <location>
        <begin position="46"/>
        <end position="63"/>
    </location>
</feature>
<dbReference type="InterPro" id="IPR030184">
    <property type="entry name" value="WAT1-related"/>
</dbReference>
<comment type="similarity">
    <text evidence="2 6">Belongs to the drug/metabolite transporter (DMT) superfamily. Plant drug/metabolite exporter (P-DME) (TC 2.A.7.4) family.</text>
</comment>
<feature type="transmembrane region" description="Helical" evidence="6">
    <location>
        <begin position="138"/>
        <end position="156"/>
    </location>
</feature>
<dbReference type="OrthoDB" id="1440962at2759"/>
<evidence type="ECO:0000256" key="5">
    <source>
        <dbReference type="ARBA" id="ARBA00023136"/>
    </source>
</evidence>
<dbReference type="GO" id="GO:0016020">
    <property type="term" value="C:membrane"/>
    <property type="evidence" value="ECO:0007669"/>
    <property type="project" value="UniProtKB-SubCell"/>
</dbReference>
<feature type="transmembrane region" description="Helical" evidence="6">
    <location>
        <begin position="15"/>
        <end position="34"/>
    </location>
</feature>
<comment type="caution">
    <text evidence="8">The sequence shown here is derived from an EMBL/GenBank/DDBJ whole genome shotgun (WGS) entry which is preliminary data.</text>
</comment>
<feature type="transmembrane region" description="Helical" evidence="6">
    <location>
        <begin position="75"/>
        <end position="93"/>
    </location>
</feature>
<dbReference type="GO" id="GO:0022857">
    <property type="term" value="F:transmembrane transporter activity"/>
    <property type="evidence" value="ECO:0007669"/>
    <property type="project" value="InterPro"/>
</dbReference>
<feature type="transmembrane region" description="Helical" evidence="6">
    <location>
        <begin position="223"/>
        <end position="242"/>
    </location>
</feature>
<evidence type="ECO:0000313" key="8">
    <source>
        <dbReference type="EMBL" id="KAI5385825.1"/>
    </source>
</evidence>
<dbReference type="InterPro" id="IPR037185">
    <property type="entry name" value="EmrE-like"/>
</dbReference>
<feature type="transmembrane region" description="Helical" evidence="6">
    <location>
        <begin position="312"/>
        <end position="333"/>
    </location>
</feature>
<evidence type="ECO:0000256" key="1">
    <source>
        <dbReference type="ARBA" id="ARBA00004141"/>
    </source>
</evidence>
<proteinExistence type="inferred from homology"/>
<feature type="transmembrane region" description="Helical" evidence="6">
    <location>
        <begin position="287"/>
        <end position="306"/>
    </location>
</feature>
<evidence type="ECO:0000256" key="2">
    <source>
        <dbReference type="ARBA" id="ARBA00007635"/>
    </source>
</evidence>
<keyword evidence="3 6" id="KW-0812">Transmembrane</keyword>
<keyword evidence="5 6" id="KW-0472">Membrane</keyword>
<dbReference type="PANTHER" id="PTHR31218">
    <property type="entry name" value="WAT1-RELATED PROTEIN"/>
    <property type="match status" value="1"/>
</dbReference>
<evidence type="ECO:0000256" key="6">
    <source>
        <dbReference type="RuleBase" id="RU363077"/>
    </source>
</evidence>
<dbReference type="EMBL" id="JAMSHJ010000007">
    <property type="protein sequence ID" value="KAI5385825.1"/>
    <property type="molecule type" value="Genomic_DNA"/>
</dbReference>
<dbReference type="SUPFAM" id="SSF103481">
    <property type="entry name" value="Multidrug resistance efflux transporter EmrE"/>
    <property type="match status" value="2"/>
</dbReference>